<dbReference type="AlphaFoldDB" id="A0A367EGF4"/>
<dbReference type="RefSeq" id="WP_114024996.1">
    <property type="nucleotide sequence ID" value="NZ_QOIN01000061.1"/>
</dbReference>
<evidence type="ECO:0000259" key="2">
    <source>
        <dbReference type="Pfam" id="PF06889"/>
    </source>
</evidence>
<evidence type="ECO:0000313" key="3">
    <source>
        <dbReference type="EMBL" id="RCG16290.1"/>
    </source>
</evidence>
<feature type="domain" description="DUF1266" evidence="2">
    <location>
        <begin position="232"/>
        <end position="446"/>
    </location>
</feature>
<comment type="caution">
    <text evidence="3">The sequence shown here is derived from an EMBL/GenBank/DDBJ whole genome shotgun (WGS) entry which is preliminary data.</text>
</comment>
<name>A0A367EGF4_9ACTN</name>
<gene>
    <name evidence="3" type="ORF">DTL70_29160</name>
</gene>
<reference evidence="3 4" key="1">
    <citation type="submission" date="2018-06" db="EMBL/GenBank/DDBJ databases">
        <title>Streptomyces reniochalinae sp. nov. and Streptomyces diacarnus sp. nov. from marine sponges.</title>
        <authorList>
            <person name="Li L."/>
        </authorList>
    </citation>
    <scope>NUCLEOTIDE SEQUENCE [LARGE SCALE GENOMIC DNA]</scope>
    <source>
        <strain evidence="3 4">LHW51701</strain>
    </source>
</reference>
<protein>
    <submittedName>
        <fullName evidence="3">DUF1266 domain-containing protein</fullName>
    </submittedName>
</protein>
<proteinExistence type="predicted"/>
<accession>A0A367EGF4</accession>
<dbReference type="Pfam" id="PF06889">
    <property type="entry name" value="DUF1266"/>
    <property type="match status" value="1"/>
</dbReference>
<organism evidence="3 4">
    <name type="scientific">Streptomyces diacarni</name>
    <dbReference type="NCBI Taxonomy" id="2800381"/>
    <lineage>
        <taxon>Bacteria</taxon>
        <taxon>Bacillati</taxon>
        <taxon>Actinomycetota</taxon>
        <taxon>Actinomycetes</taxon>
        <taxon>Kitasatosporales</taxon>
        <taxon>Streptomycetaceae</taxon>
        <taxon>Streptomyces</taxon>
    </lineage>
</organism>
<feature type="region of interest" description="Disordered" evidence="1">
    <location>
        <begin position="20"/>
        <end position="45"/>
    </location>
</feature>
<sequence length="451" mass="49942">MWKRGAAGEVAGPDVANAAGGGGAAGAATAHPASPDHPGTRAAAWREIPSDVERRLYEAKSRHDWAAYLDVLAGESLYHAAPRGWLEAHPGRVAITPVWRPEIRAWCTPVYTEAMLPAPIDNPVFFSQSLGWFARGWEATDPPWLAVNPGSPCEAYFPSGPGFRALWQRHADNVRDACAPPHETLRTLWVGGPRTGAVARGLACGALMSVKNGRYWNALGHGHGYTDERRLLDRWWGVTTRETWQRHQEDLLTAEMSSPVWEFTLGVRHSLAQDFGGHVETGHWRLATERVLRSRVSTARVELSPEGVTRTEGPSEEEMEAQVAGVKRLIGRITRYEARFRADGLLPEGRFVRSVAAWDYGRASNMARFGLGARFCTLAEAEEAVLRAGRVSTAAYRSWEDFSAGYALGRCLHFDDEEFGPFYEETLTGHRLLTTEPESPWLTIPFRSEGD</sequence>
<evidence type="ECO:0000313" key="4">
    <source>
        <dbReference type="Proteomes" id="UP000252914"/>
    </source>
</evidence>
<dbReference type="InterPro" id="IPR009677">
    <property type="entry name" value="DUF1266"/>
</dbReference>
<dbReference type="EMBL" id="QOIN01000061">
    <property type="protein sequence ID" value="RCG16290.1"/>
    <property type="molecule type" value="Genomic_DNA"/>
</dbReference>
<evidence type="ECO:0000256" key="1">
    <source>
        <dbReference type="SAM" id="MobiDB-lite"/>
    </source>
</evidence>
<keyword evidence="4" id="KW-1185">Reference proteome</keyword>
<dbReference type="Proteomes" id="UP000252914">
    <property type="component" value="Unassembled WGS sequence"/>
</dbReference>